<dbReference type="InterPro" id="IPR007867">
    <property type="entry name" value="GMC_OxRtase_C"/>
</dbReference>
<evidence type="ECO:0000259" key="3">
    <source>
        <dbReference type="PROSITE" id="PS00624"/>
    </source>
</evidence>
<dbReference type="SUPFAM" id="SSF51905">
    <property type="entry name" value="FAD/NAD(P)-binding domain"/>
    <property type="match status" value="1"/>
</dbReference>
<evidence type="ECO:0000313" key="5">
    <source>
        <dbReference type="Proteomes" id="UP000799750"/>
    </source>
</evidence>
<evidence type="ECO:0000313" key="4">
    <source>
        <dbReference type="EMBL" id="KAF2496661.1"/>
    </source>
</evidence>
<comment type="cofactor">
    <cofactor evidence="2">
        <name>FAD</name>
        <dbReference type="ChEBI" id="CHEBI:57692"/>
    </cofactor>
</comment>
<feature type="binding site" evidence="2">
    <location>
        <position position="209"/>
    </location>
    <ligand>
        <name>FAD</name>
        <dbReference type="ChEBI" id="CHEBI:57692"/>
    </ligand>
</feature>
<dbReference type="Pfam" id="PF00732">
    <property type="entry name" value="GMC_oxred_N"/>
    <property type="match status" value="1"/>
</dbReference>
<dbReference type="Pfam" id="PF05199">
    <property type="entry name" value="GMC_oxred_C"/>
    <property type="match status" value="1"/>
</dbReference>
<evidence type="ECO:0000256" key="1">
    <source>
        <dbReference type="ARBA" id="ARBA00010790"/>
    </source>
</evidence>
<dbReference type="AlphaFoldDB" id="A0A6A6QW34"/>
<keyword evidence="5" id="KW-1185">Reference proteome</keyword>
<dbReference type="InterPro" id="IPR012132">
    <property type="entry name" value="GMC_OxRdtase"/>
</dbReference>
<keyword evidence="2" id="KW-0285">Flavoprotein</keyword>
<dbReference type="PANTHER" id="PTHR11552">
    <property type="entry name" value="GLUCOSE-METHANOL-CHOLINE GMC OXIDOREDUCTASE"/>
    <property type="match status" value="1"/>
</dbReference>
<reference evidence="4" key="1">
    <citation type="journal article" date="2020" name="Stud. Mycol.">
        <title>101 Dothideomycetes genomes: a test case for predicting lifestyles and emergence of pathogens.</title>
        <authorList>
            <person name="Haridas S."/>
            <person name="Albert R."/>
            <person name="Binder M."/>
            <person name="Bloem J."/>
            <person name="Labutti K."/>
            <person name="Salamov A."/>
            <person name="Andreopoulos B."/>
            <person name="Baker S."/>
            <person name="Barry K."/>
            <person name="Bills G."/>
            <person name="Bluhm B."/>
            <person name="Cannon C."/>
            <person name="Castanera R."/>
            <person name="Culley D."/>
            <person name="Daum C."/>
            <person name="Ezra D."/>
            <person name="Gonzalez J."/>
            <person name="Henrissat B."/>
            <person name="Kuo A."/>
            <person name="Liang C."/>
            <person name="Lipzen A."/>
            <person name="Lutzoni F."/>
            <person name="Magnuson J."/>
            <person name="Mondo S."/>
            <person name="Nolan M."/>
            <person name="Ohm R."/>
            <person name="Pangilinan J."/>
            <person name="Park H.-J."/>
            <person name="Ramirez L."/>
            <person name="Alfaro M."/>
            <person name="Sun H."/>
            <person name="Tritt A."/>
            <person name="Yoshinaga Y."/>
            <person name="Zwiers L.-H."/>
            <person name="Turgeon B."/>
            <person name="Goodwin S."/>
            <person name="Spatafora J."/>
            <person name="Crous P."/>
            <person name="Grigoriev I."/>
        </authorList>
    </citation>
    <scope>NUCLEOTIDE SEQUENCE</scope>
    <source>
        <strain evidence="4">CBS 269.34</strain>
    </source>
</reference>
<accession>A0A6A6QW34</accession>
<protein>
    <submittedName>
        <fullName evidence="4">Alcohol oxidase</fullName>
    </submittedName>
</protein>
<dbReference type="Gene3D" id="3.30.560.10">
    <property type="entry name" value="Glucose Oxidase, domain 3"/>
    <property type="match status" value="1"/>
</dbReference>
<dbReference type="EMBL" id="MU004187">
    <property type="protein sequence ID" value="KAF2496661.1"/>
    <property type="molecule type" value="Genomic_DNA"/>
</dbReference>
<dbReference type="SUPFAM" id="SSF54373">
    <property type="entry name" value="FAD-linked reductases, C-terminal domain"/>
    <property type="match status" value="1"/>
</dbReference>
<dbReference type="InterPro" id="IPR036188">
    <property type="entry name" value="FAD/NAD-bd_sf"/>
</dbReference>
<dbReference type="PIRSF" id="PIRSF000137">
    <property type="entry name" value="Alcohol_oxidase"/>
    <property type="match status" value="1"/>
</dbReference>
<proteinExistence type="inferred from homology"/>
<sequence>MPSSSTSFDYIICGGGTVGCVLADRLSHAGNSVAMIEQGPEDYSDILMSPVAAPRLHGTPYEYNFMTTPQQNVGNRALPNYGGKLLSGSSGVNYGLWTRGHTVDYDTWAESVGDDRWSYKRLLRYFKKTERHYNPDGDREQHGFDGPISTTAGHRNYPLRETVFNAFTKSGVTFNPDANGGNPIGLGAFTENWTTGEGAHRQPASKATVARVLIDKTTKTADGVVLVDGRMFTASKEVIVSSGALKTPQLLMLSGIGSSEHLSEHGIDAIADLPVGLSLHDHISASLFWKLRHPERGLALGSPLFNKPEYGRGNPFEWVVTSTIAPEDLKTGHVETMLAYAPIAGGGSDFKLPFDGTHISTPVVLLLATSRGTVTLADTDPNADPIIDPHYLETEADKQAMRTGMRVAMRAMETEDGQSMVLGETPPPGYKALTSSCSDAELDVRLAIIGSSFFQNAGTAAMATVVDTKCRVKGVNKLRVCNASVLPLPIAAHYQAPMYAFGKAMADVILGKA</sequence>
<evidence type="ECO:0000256" key="2">
    <source>
        <dbReference type="PIRSR" id="PIRSR000137-2"/>
    </source>
</evidence>
<comment type="similarity">
    <text evidence="1">Belongs to the GMC oxidoreductase family.</text>
</comment>
<dbReference type="OrthoDB" id="269227at2759"/>
<dbReference type="GO" id="GO:0050660">
    <property type="term" value="F:flavin adenine dinucleotide binding"/>
    <property type="evidence" value="ECO:0007669"/>
    <property type="project" value="InterPro"/>
</dbReference>
<keyword evidence="2" id="KW-0274">FAD</keyword>
<gene>
    <name evidence="4" type="ORF">BU16DRAFT_616777</name>
</gene>
<dbReference type="PANTHER" id="PTHR11552:SF123">
    <property type="entry name" value="GMC OXIDOREDUCTASE (AFU_ORTHOLOGUE AFUA_2G01770)-RELATED"/>
    <property type="match status" value="1"/>
</dbReference>
<dbReference type="GO" id="GO:0016614">
    <property type="term" value="F:oxidoreductase activity, acting on CH-OH group of donors"/>
    <property type="evidence" value="ECO:0007669"/>
    <property type="project" value="InterPro"/>
</dbReference>
<dbReference type="Proteomes" id="UP000799750">
    <property type="component" value="Unassembled WGS sequence"/>
</dbReference>
<dbReference type="PROSITE" id="PS00624">
    <property type="entry name" value="GMC_OXRED_2"/>
    <property type="match status" value="1"/>
</dbReference>
<dbReference type="Gene3D" id="3.50.50.60">
    <property type="entry name" value="FAD/NAD(P)-binding domain"/>
    <property type="match status" value="1"/>
</dbReference>
<name>A0A6A6QW34_9PEZI</name>
<organism evidence="4 5">
    <name type="scientific">Lophium mytilinum</name>
    <dbReference type="NCBI Taxonomy" id="390894"/>
    <lineage>
        <taxon>Eukaryota</taxon>
        <taxon>Fungi</taxon>
        <taxon>Dikarya</taxon>
        <taxon>Ascomycota</taxon>
        <taxon>Pezizomycotina</taxon>
        <taxon>Dothideomycetes</taxon>
        <taxon>Pleosporomycetidae</taxon>
        <taxon>Mytilinidiales</taxon>
        <taxon>Mytilinidiaceae</taxon>
        <taxon>Lophium</taxon>
    </lineage>
</organism>
<dbReference type="InterPro" id="IPR000172">
    <property type="entry name" value="GMC_OxRdtase_N"/>
</dbReference>
<feature type="domain" description="Glucose-methanol-choline oxidoreductase N-terminal" evidence="3">
    <location>
        <begin position="243"/>
        <end position="257"/>
    </location>
</feature>